<accession>E2ZN21</accession>
<name>E2ZN21_9FIRM</name>
<dbReference type="HOGENOM" id="CLU_2769723_0_0_9"/>
<protein>
    <submittedName>
        <fullName evidence="1">Uncharacterized protein</fullName>
    </submittedName>
</protein>
<evidence type="ECO:0000313" key="1">
    <source>
        <dbReference type="EMBL" id="EFQ05477.1"/>
    </source>
</evidence>
<evidence type="ECO:0000313" key="2">
    <source>
        <dbReference type="Proteomes" id="UP000006028"/>
    </source>
</evidence>
<dbReference type="Proteomes" id="UP000006028">
    <property type="component" value="Unassembled WGS sequence"/>
</dbReference>
<organism evidence="1 2">
    <name type="scientific">Faecalibacterium cf. prausnitzii KLE1255</name>
    <dbReference type="NCBI Taxonomy" id="748224"/>
    <lineage>
        <taxon>Bacteria</taxon>
        <taxon>Bacillati</taxon>
        <taxon>Bacillota</taxon>
        <taxon>Clostridia</taxon>
        <taxon>Eubacteriales</taxon>
        <taxon>Oscillospiraceae</taxon>
        <taxon>Faecalibacterium</taxon>
    </lineage>
</organism>
<comment type="caution">
    <text evidence="1">The sequence shown here is derived from an EMBL/GenBank/DDBJ whole genome shotgun (WGS) entry which is preliminary data.</text>
</comment>
<gene>
    <name evidence="1" type="ORF">HMPREF9436_03099</name>
</gene>
<proteinExistence type="predicted"/>
<reference evidence="1 2" key="1">
    <citation type="submission" date="2010-08" db="EMBL/GenBank/DDBJ databases">
        <authorList>
            <person name="Weinstock G."/>
            <person name="Sodergren E."/>
            <person name="Clifton S."/>
            <person name="Fulton L."/>
            <person name="Fulton B."/>
            <person name="Courtney L."/>
            <person name="Fronick C."/>
            <person name="Harrison M."/>
            <person name="Strong C."/>
            <person name="Farmer C."/>
            <person name="Delahaunty K."/>
            <person name="Markovic C."/>
            <person name="Hall O."/>
            <person name="Minx P."/>
            <person name="Tomlinson C."/>
            <person name="Mitreva M."/>
            <person name="Hou S."/>
            <person name="Chen J."/>
            <person name="Wollam A."/>
            <person name="Pepin K.H."/>
            <person name="Johnson M."/>
            <person name="Bhonagiri V."/>
            <person name="Zhang X."/>
            <person name="Suruliraj S."/>
            <person name="Warren W."/>
            <person name="Chinwalla A."/>
            <person name="Mardis E.R."/>
            <person name="Wilson R.K."/>
        </authorList>
    </citation>
    <scope>NUCLEOTIDE SEQUENCE [LARGE SCALE GENOMIC DNA]</scope>
    <source>
        <strain evidence="1 2">KLE1255</strain>
    </source>
</reference>
<dbReference type="AlphaFoldDB" id="E2ZN21"/>
<sequence>MVRGGRWLLQAVQCERPGKAGKKKKAGAAARCASVVPAFSAAVVAPVQGCFCCLPKGSDSSLNGISLQW</sequence>
<dbReference type="EMBL" id="AECU01000219">
    <property type="protein sequence ID" value="EFQ05477.1"/>
    <property type="molecule type" value="Genomic_DNA"/>
</dbReference>
<dbReference type="BioCyc" id="FCF748224-HMP:GTSS-2699-MONOMER"/>